<gene>
    <name evidence="3" type="primary">bark_1</name>
    <name evidence="3" type="ORF">Anas_00516</name>
</gene>
<dbReference type="Gene3D" id="3.10.100.10">
    <property type="entry name" value="Mannose-Binding Protein A, subunit A"/>
    <property type="match status" value="1"/>
</dbReference>
<evidence type="ECO:0000256" key="1">
    <source>
        <dbReference type="SAM" id="MobiDB-lite"/>
    </source>
</evidence>
<reference evidence="3 4" key="1">
    <citation type="journal article" date="2019" name="PLoS Biol.">
        <title>Sex chromosomes control vertical transmission of feminizing Wolbachia symbionts in an isopod.</title>
        <authorList>
            <person name="Becking T."/>
            <person name="Chebbi M.A."/>
            <person name="Giraud I."/>
            <person name="Moumen B."/>
            <person name="Laverre T."/>
            <person name="Caubet Y."/>
            <person name="Peccoud J."/>
            <person name="Gilbert C."/>
            <person name="Cordaux R."/>
        </authorList>
    </citation>
    <scope>NUCLEOTIDE SEQUENCE [LARGE SCALE GENOMIC DNA]</scope>
    <source>
        <strain evidence="3">ANa2</strain>
        <tissue evidence="3">Whole body excluding digestive tract and cuticle</tissue>
    </source>
</reference>
<keyword evidence="2" id="KW-0812">Transmembrane</keyword>
<dbReference type="CDD" id="cd00037">
    <property type="entry name" value="CLECT"/>
    <property type="match status" value="1"/>
</dbReference>
<accession>A0A5N5T584</accession>
<organism evidence="3 4">
    <name type="scientific">Armadillidium nasatum</name>
    <dbReference type="NCBI Taxonomy" id="96803"/>
    <lineage>
        <taxon>Eukaryota</taxon>
        <taxon>Metazoa</taxon>
        <taxon>Ecdysozoa</taxon>
        <taxon>Arthropoda</taxon>
        <taxon>Crustacea</taxon>
        <taxon>Multicrustacea</taxon>
        <taxon>Malacostraca</taxon>
        <taxon>Eumalacostraca</taxon>
        <taxon>Peracarida</taxon>
        <taxon>Isopoda</taxon>
        <taxon>Oniscidea</taxon>
        <taxon>Crinocheta</taxon>
        <taxon>Armadillidiidae</taxon>
        <taxon>Armadillidium</taxon>
    </lineage>
</organism>
<dbReference type="OrthoDB" id="536948at2759"/>
<evidence type="ECO:0000313" key="4">
    <source>
        <dbReference type="Proteomes" id="UP000326759"/>
    </source>
</evidence>
<sequence>MNTSYLHIRRIDVWKTPVNAQGNWWGFNTSVAVSGRIHDKLDDLTLLKVDYSGWKLSNYSLLRGCEAGYSLVGESCYLYVGAPITFNEAKNFCKKDNASLPLLQRGFHELRVWLKRQQPEYQWDYDMVWVSHYDFLTGGCAAFVDYKVRSVNCDLNLPFICESDSDENVDASAWVYDSLVIGAVVATIACILLVGACLACWVCKSRRRRKERIIRRNSIRASVRSNRSVLSTTSGGFSDIGHRRRIIEEPNFVQPTKGTTRNGPTDNGGIFGATANGTLRANGLTDSFNSISKSNLNYSIDEDPSFVVYETTTAQDSPNFNDIDTRFAHDPDLENQNVNLVVRPTFDLSYQNRAFRDTSTFASTDASGAGGLDSREPSQHIWAGSNNNIQGSSYSSFLPKQKTNDIIAKRNLLFNDDLQVNNINSYQSLLKPYRRAPLPYFPNDDFDDKSTPSSFRDRSIGGSATHIGAVHTLPESFLRGDTVSGDVHLNDTLPRDTAFERKFLLPSTGTTAFEENLVEEGDYQYPVEEEIQPSPSSQRQENFLLDSTDAETNNLNREMSQSQPLETAM</sequence>
<keyword evidence="2" id="KW-0472">Membrane</keyword>
<dbReference type="SUPFAM" id="SSF56436">
    <property type="entry name" value="C-type lectin-like"/>
    <property type="match status" value="1"/>
</dbReference>
<dbReference type="EMBL" id="SEYY01010224">
    <property type="protein sequence ID" value="KAB7501562.1"/>
    <property type="molecule type" value="Genomic_DNA"/>
</dbReference>
<proteinExistence type="predicted"/>
<protein>
    <submittedName>
        <fullName evidence="3">Protein bark beetle</fullName>
    </submittedName>
</protein>
<dbReference type="InterPro" id="IPR016187">
    <property type="entry name" value="CTDL_fold"/>
</dbReference>
<comment type="caution">
    <text evidence="3">The sequence shown here is derived from an EMBL/GenBank/DDBJ whole genome shotgun (WGS) entry which is preliminary data.</text>
</comment>
<dbReference type="InterPro" id="IPR016186">
    <property type="entry name" value="C-type_lectin-like/link_sf"/>
</dbReference>
<evidence type="ECO:0000256" key="2">
    <source>
        <dbReference type="SAM" id="Phobius"/>
    </source>
</evidence>
<feature type="transmembrane region" description="Helical" evidence="2">
    <location>
        <begin position="179"/>
        <end position="203"/>
    </location>
</feature>
<feature type="region of interest" description="Disordered" evidence="1">
    <location>
        <begin position="529"/>
        <end position="569"/>
    </location>
</feature>
<keyword evidence="2" id="KW-1133">Transmembrane helix</keyword>
<dbReference type="Proteomes" id="UP000326759">
    <property type="component" value="Unassembled WGS sequence"/>
</dbReference>
<feature type="compositionally biased region" description="Polar residues" evidence="1">
    <location>
        <begin position="550"/>
        <end position="569"/>
    </location>
</feature>
<name>A0A5N5T584_9CRUS</name>
<dbReference type="AlphaFoldDB" id="A0A5N5T584"/>
<keyword evidence="4" id="KW-1185">Reference proteome</keyword>
<evidence type="ECO:0000313" key="3">
    <source>
        <dbReference type="EMBL" id="KAB7501562.1"/>
    </source>
</evidence>